<dbReference type="EMBL" id="JBHUMQ010000066">
    <property type="protein sequence ID" value="MFD2696343.1"/>
    <property type="molecule type" value="Genomic_DNA"/>
</dbReference>
<reference evidence="2" key="1">
    <citation type="journal article" date="2019" name="Int. J. Syst. Evol. Microbiol.">
        <title>The Global Catalogue of Microorganisms (GCM) 10K type strain sequencing project: providing services to taxonomists for standard genome sequencing and annotation.</title>
        <authorList>
            <consortium name="The Broad Institute Genomics Platform"/>
            <consortium name="The Broad Institute Genome Sequencing Center for Infectious Disease"/>
            <person name="Wu L."/>
            <person name="Ma J."/>
        </authorList>
    </citation>
    <scope>NUCLEOTIDE SEQUENCE [LARGE SCALE GENOMIC DNA]</scope>
    <source>
        <strain evidence="2">TISTR 2466</strain>
    </source>
</reference>
<proteinExistence type="predicted"/>
<organism evidence="1 2">
    <name type="scientific">Sporolactobacillus shoreicorticis</name>
    <dbReference type="NCBI Taxonomy" id="1923877"/>
    <lineage>
        <taxon>Bacteria</taxon>
        <taxon>Bacillati</taxon>
        <taxon>Bacillota</taxon>
        <taxon>Bacilli</taxon>
        <taxon>Bacillales</taxon>
        <taxon>Sporolactobacillaceae</taxon>
        <taxon>Sporolactobacillus</taxon>
    </lineage>
</organism>
<sequence length="155" mass="17135">MPQITKGGKFVFGWSKINNDLTMQLFKMAIDEYDITSEGKVYLISGSKKTGGFCVSKKGLLANSKIGNVLTDLPLLIDYQTDEGKFVNYKGRLYCWLSVSKTGVLQFSDALLNTLSLKANDKLLSIRGSDIAFVMGAKGPLIERANSFEENIDVY</sequence>
<name>A0ABW5SAN4_9BACL</name>
<accession>A0ABW5SAN4</accession>
<comment type="caution">
    <text evidence="1">The sequence shown here is derived from an EMBL/GenBank/DDBJ whole genome shotgun (WGS) entry which is preliminary data.</text>
</comment>
<dbReference type="Proteomes" id="UP001597399">
    <property type="component" value="Unassembled WGS sequence"/>
</dbReference>
<dbReference type="RefSeq" id="WP_253063748.1">
    <property type="nucleotide sequence ID" value="NZ_JAMXWM010000023.1"/>
</dbReference>
<evidence type="ECO:0000313" key="2">
    <source>
        <dbReference type="Proteomes" id="UP001597399"/>
    </source>
</evidence>
<gene>
    <name evidence="1" type="ORF">ACFSUE_22380</name>
</gene>
<protein>
    <submittedName>
        <fullName evidence="1">Uncharacterized protein</fullName>
    </submittedName>
</protein>
<evidence type="ECO:0000313" key="1">
    <source>
        <dbReference type="EMBL" id="MFD2696343.1"/>
    </source>
</evidence>
<keyword evidence="2" id="KW-1185">Reference proteome</keyword>